<keyword evidence="5 8" id="KW-1133">Transmembrane helix</keyword>
<evidence type="ECO:0000256" key="7">
    <source>
        <dbReference type="RuleBase" id="RU362091"/>
    </source>
</evidence>
<evidence type="ECO:0000256" key="3">
    <source>
        <dbReference type="ARBA" id="ARBA00022448"/>
    </source>
</evidence>
<feature type="transmembrane region" description="Helical" evidence="8">
    <location>
        <begin position="607"/>
        <end position="624"/>
    </location>
</feature>
<dbReference type="PANTHER" id="PTHR48086:SF5">
    <property type="entry name" value="NA(+):SOLUTE SYMPORTER (SSF FAMILY)"/>
    <property type="match status" value="1"/>
</dbReference>
<comment type="subcellular location">
    <subcellularLocation>
        <location evidence="1">Membrane</location>
        <topology evidence="1">Multi-pass membrane protein</topology>
    </subcellularLocation>
</comment>
<feature type="transmembrane region" description="Helical" evidence="8">
    <location>
        <begin position="575"/>
        <end position="600"/>
    </location>
</feature>
<dbReference type="PROSITE" id="PS51257">
    <property type="entry name" value="PROKAR_LIPOPROTEIN"/>
    <property type="match status" value="1"/>
</dbReference>
<dbReference type="PANTHER" id="PTHR48086">
    <property type="entry name" value="SODIUM/PROLINE SYMPORTER-RELATED"/>
    <property type="match status" value="1"/>
</dbReference>
<dbReference type="CDD" id="cd11480">
    <property type="entry name" value="SLC5sbd_u4"/>
    <property type="match status" value="1"/>
</dbReference>
<dbReference type="GO" id="GO:0022857">
    <property type="term" value="F:transmembrane transporter activity"/>
    <property type="evidence" value="ECO:0007669"/>
    <property type="project" value="InterPro"/>
</dbReference>
<evidence type="ECO:0000256" key="4">
    <source>
        <dbReference type="ARBA" id="ARBA00022692"/>
    </source>
</evidence>
<name>A0A6I2L6V9_9BURK</name>
<feature type="transmembrane region" description="Helical" evidence="8">
    <location>
        <begin position="38"/>
        <end position="57"/>
    </location>
</feature>
<accession>A0A6I2L6V9</accession>
<dbReference type="InterPro" id="IPR050277">
    <property type="entry name" value="Sodium:Solute_Symporter"/>
</dbReference>
<keyword evidence="4 8" id="KW-0812">Transmembrane</keyword>
<dbReference type="InterPro" id="IPR019899">
    <property type="entry name" value="Na/solute_symporter_VC_2705"/>
</dbReference>
<feature type="transmembrane region" description="Helical" evidence="8">
    <location>
        <begin position="12"/>
        <end position="32"/>
    </location>
</feature>
<dbReference type="InterPro" id="IPR018247">
    <property type="entry name" value="EF_Hand_1_Ca_BS"/>
</dbReference>
<feature type="transmembrane region" description="Helical" evidence="8">
    <location>
        <begin position="223"/>
        <end position="242"/>
    </location>
</feature>
<evidence type="ECO:0000313" key="9">
    <source>
        <dbReference type="EMBL" id="MRW92406.1"/>
    </source>
</evidence>
<feature type="transmembrane region" description="Helical" evidence="8">
    <location>
        <begin position="552"/>
        <end position="569"/>
    </location>
</feature>
<evidence type="ECO:0000313" key="10">
    <source>
        <dbReference type="Proteomes" id="UP000433309"/>
    </source>
</evidence>
<evidence type="ECO:0000256" key="8">
    <source>
        <dbReference type="SAM" id="Phobius"/>
    </source>
</evidence>
<feature type="transmembrane region" description="Helical" evidence="8">
    <location>
        <begin position="644"/>
        <end position="664"/>
    </location>
</feature>
<evidence type="ECO:0000256" key="1">
    <source>
        <dbReference type="ARBA" id="ARBA00004141"/>
    </source>
</evidence>
<dbReference type="Proteomes" id="UP000433309">
    <property type="component" value="Unassembled WGS sequence"/>
</dbReference>
<feature type="transmembrane region" description="Helical" evidence="8">
    <location>
        <begin position="110"/>
        <end position="131"/>
    </location>
</feature>
<gene>
    <name evidence="9" type="ORF">GJ699_20625</name>
</gene>
<dbReference type="NCBIfam" id="TIGR03648">
    <property type="entry name" value="Na_symport_lg"/>
    <property type="match status" value="1"/>
</dbReference>
<feature type="transmembrane region" description="Helical" evidence="8">
    <location>
        <begin position="78"/>
        <end position="104"/>
    </location>
</feature>
<feature type="transmembrane region" description="Helical" evidence="8">
    <location>
        <begin position="502"/>
        <end position="531"/>
    </location>
</feature>
<evidence type="ECO:0000256" key="6">
    <source>
        <dbReference type="ARBA" id="ARBA00023136"/>
    </source>
</evidence>
<keyword evidence="6 8" id="KW-0472">Membrane</keyword>
<dbReference type="Pfam" id="PF00474">
    <property type="entry name" value="SSF"/>
    <property type="match status" value="2"/>
</dbReference>
<dbReference type="InterPro" id="IPR001734">
    <property type="entry name" value="Na/solute_symporter"/>
</dbReference>
<dbReference type="PROSITE" id="PS00018">
    <property type="entry name" value="EF_HAND_1"/>
    <property type="match status" value="1"/>
</dbReference>
<feature type="transmembrane region" description="Helical" evidence="8">
    <location>
        <begin position="379"/>
        <end position="401"/>
    </location>
</feature>
<dbReference type="InterPro" id="IPR038377">
    <property type="entry name" value="Na/Glc_symporter_sf"/>
</dbReference>
<dbReference type="GO" id="GO:0005886">
    <property type="term" value="C:plasma membrane"/>
    <property type="evidence" value="ECO:0007669"/>
    <property type="project" value="TreeGrafter"/>
</dbReference>
<feature type="transmembrane region" description="Helical" evidence="8">
    <location>
        <begin position="162"/>
        <end position="183"/>
    </location>
</feature>
<comment type="similarity">
    <text evidence="2 7">Belongs to the sodium:solute symporter (SSF) (TC 2.A.21) family.</text>
</comment>
<reference evidence="9 10" key="1">
    <citation type="submission" date="2019-11" db="EMBL/GenBank/DDBJ databases">
        <title>Novel species isolated from a subtropical stream in China.</title>
        <authorList>
            <person name="Lu H."/>
        </authorList>
    </citation>
    <scope>NUCLEOTIDE SEQUENCE [LARGE SCALE GENOMIC DNA]</scope>
    <source>
        <strain evidence="9 10">FT80W</strain>
    </source>
</reference>
<dbReference type="EMBL" id="WKJK01000011">
    <property type="protein sequence ID" value="MRW92406.1"/>
    <property type="molecule type" value="Genomic_DNA"/>
</dbReference>
<organism evidence="9 10">
    <name type="scientific">Duganella guangzhouensis</name>
    <dbReference type="NCBI Taxonomy" id="2666084"/>
    <lineage>
        <taxon>Bacteria</taxon>
        <taxon>Pseudomonadati</taxon>
        <taxon>Pseudomonadota</taxon>
        <taxon>Betaproteobacteria</taxon>
        <taxon>Burkholderiales</taxon>
        <taxon>Oxalobacteraceae</taxon>
        <taxon>Telluria group</taxon>
        <taxon>Duganella</taxon>
    </lineage>
</organism>
<dbReference type="AlphaFoldDB" id="A0A6I2L6V9"/>
<comment type="caution">
    <text evidence="9">The sequence shown here is derived from an EMBL/GenBank/DDBJ whole genome shotgun (WGS) entry which is preliminary data.</text>
</comment>
<dbReference type="PROSITE" id="PS50283">
    <property type="entry name" value="NA_SOLUT_SYMP_3"/>
    <property type="match status" value="1"/>
</dbReference>
<feature type="transmembrane region" description="Helical" evidence="8">
    <location>
        <begin position="195"/>
        <end position="214"/>
    </location>
</feature>
<keyword evidence="3" id="KW-0813">Transport</keyword>
<evidence type="ECO:0000256" key="2">
    <source>
        <dbReference type="ARBA" id="ARBA00006434"/>
    </source>
</evidence>
<sequence>MKAPRTFFQRLRYYYSLFTAGFGCFLIALAALEQEGMPRVWIGYLFMFATIVLYALIGVVSRTSNVLEYYVAGRRVPAMFNGMATAADWISAASFISLAGGLYLHGFDGLAYIMGWTGGYCLVQLLIAPYLRKFSQYTIPDFLAERYGALDKPEGGGRAVRILAVIATIIVSFTYVVAQIYAVGLIASRFTGVDFSVGIFLGLASILVCSFLGGMRAITWTQVAQYIIILVAFLIPAMWLSVKHADNPIPQVAYGKLLPKLSAREHVLQEDPKEAEVRAIYRQRAADYTARLKDLPASWEAGRLDAQHKLDQVKARNASLLEIRSAERELVAYPKNADEAERLWTEAREQNLQHAEPITPHATPYPGDPVTSDIKRNNFLALVFCLMLGTAALPHILMRSYTTPSVHETRVSVFWTLFFILLIYLTIPALAVLVKYDIYSALVGSDYAHLPNWVSYWANVDKLNPLFSITDVNHDGIVQLAEISIDADVLVLATPEIAGLPYVISGLVAAGGLAAALSTADGLLLAISNALSHDVYYKLVDRAASTQKRVTISKLLLLAVAFIAAYAASTKPGDILSLVGAAFSLAGSTLFPALVLGVFWKRANHQGAIAGMMAGFTVCVYYMLHTHPVLGGGTASQWFHIAPISAGIFGVPAGVLTIVAVSLATPAPGRQTHALVDYIRAPEQ</sequence>
<keyword evidence="10" id="KW-1185">Reference proteome</keyword>
<dbReference type="RefSeq" id="WP_154379777.1">
    <property type="nucleotide sequence ID" value="NZ_WKJK01000011.1"/>
</dbReference>
<feature type="transmembrane region" description="Helical" evidence="8">
    <location>
        <begin position="413"/>
        <end position="434"/>
    </location>
</feature>
<dbReference type="Gene3D" id="1.20.1730.10">
    <property type="entry name" value="Sodium/glucose cotransporter"/>
    <property type="match status" value="1"/>
</dbReference>
<evidence type="ECO:0000256" key="5">
    <source>
        <dbReference type="ARBA" id="ARBA00022989"/>
    </source>
</evidence>
<proteinExistence type="inferred from homology"/>
<protein>
    <submittedName>
        <fullName evidence="9">Cation acetate symporter</fullName>
    </submittedName>
</protein>